<dbReference type="STRING" id="1107311.Q767_03000"/>
<reference evidence="2 3" key="2">
    <citation type="journal article" date="2015" name="Stand. Genomic Sci.">
        <title>High quality draft genomic sequence of Flavobacterium enshiense DK69(T) and comparison among Flavobacterium genomes.</title>
        <authorList>
            <person name="Zeng Z."/>
            <person name="Chen C."/>
            <person name="Du H."/>
            <person name="Wang G."/>
            <person name="Li M."/>
        </authorList>
    </citation>
    <scope>NUCLEOTIDE SEQUENCE [LARGE SCALE GENOMIC DNA]</scope>
    <source>
        <strain evidence="2 3">DK69</strain>
    </source>
</reference>
<dbReference type="SUPFAM" id="SSF56925">
    <property type="entry name" value="OMPA-like"/>
    <property type="match status" value="1"/>
</dbReference>
<evidence type="ECO:0000313" key="2">
    <source>
        <dbReference type="EMBL" id="KGO96692.1"/>
    </source>
</evidence>
<keyword evidence="3" id="KW-1185">Reference proteome</keyword>
<protein>
    <recommendedName>
        <fullName evidence="1">Outer membrane protein beta-barrel domain-containing protein</fullName>
    </recommendedName>
</protein>
<feature type="domain" description="Outer membrane protein beta-barrel" evidence="1">
    <location>
        <begin position="7"/>
        <end position="153"/>
    </location>
</feature>
<comment type="caution">
    <text evidence="2">The sequence shown here is derived from an EMBL/GenBank/DDBJ whole genome shotgun (WGS) entry which is preliminary data.</text>
</comment>
<dbReference type="Proteomes" id="UP000030149">
    <property type="component" value="Unassembled WGS sequence"/>
</dbReference>
<dbReference type="Pfam" id="PF13568">
    <property type="entry name" value="OMP_b-brl_2"/>
    <property type="match status" value="1"/>
</dbReference>
<reference evidence="3" key="1">
    <citation type="submission" date="2013-09" db="EMBL/GenBank/DDBJ databases">
        <authorList>
            <person name="Zeng Z."/>
            <person name="Chen C."/>
        </authorList>
    </citation>
    <scope>NUCLEOTIDE SEQUENCE [LARGE SCALE GENOMIC DNA]</scope>
    <source>
        <strain evidence="3">DK69</strain>
    </source>
</reference>
<proteinExistence type="predicted"/>
<dbReference type="eggNOG" id="ENOG5033WVJ">
    <property type="taxonomic scope" value="Bacteria"/>
</dbReference>
<organism evidence="2 3">
    <name type="scientific">Flavobacterium enshiense DK69</name>
    <dbReference type="NCBI Taxonomy" id="1107311"/>
    <lineage>
        <taxon>Bacteria</taxon>
        <taxon>Pseudomonadati</taxon>
        <taxon>Bacteroidota</taxon>
        <taxon>Flavobacteriia</taxon>
        <taxon>Flavobacteriales</taxon>
        <taxon>Flavobacteriaceae</taxon>
        <taxon>Flavobacterium</taxon>
    </lineage>
</organism>
<dbReference type="PATRIC" id="fig|1107311.5.peg.1762"/>
<evidence type="ECO:0000259" key="1">
    <source>
        <dbReference type="Pfam" id="PF13568"/>
    </source>
</evidence>
<dbReference type="InterPro" id="IPR025665">
    <property type="entry name" value="Beta-barrel_OMP_2"/>
</dbReference>
<gene>
    <name evidence="2" type="ORF">Q767_03000</name>
</gene>
<sequence length="194" mass="21670">MLNTTLQAQEEKKSKVGLLIFGGIGYGKIMNESEPNYNLNSNTGEILVNYRFSKIVGIASGINYTVLNGNGFNSNGNFYHERGMIKFPLLATFSVPMAEHMKMFLSIGPYASKITSDEYQFLYGTEKDVFDSWNFGSQMNVGFSYQLNKEWGIGMNFSGQSDFAEIESNNNAVVNGKQKTKSLTNLGLFFTVDF</sequence>
<dbReference type="InterPro" id="IPR011250">
    <property type="entry name" value="OMP/PagP_B-barrel"/>
</dbReference>
<name>A0A0A2MVK8_9FLAO</name>
<evidence type="ECO:0000313" key="3">
    <source>
        <dbReference type="Proteomes" id="UP000030149"/>
    </source>
</evidence>
<dbReference type="EMBL" id="JRLZ01000003">
    <property type="protein sequence ID" value="KGO96692.1"/>
    <property type="molecule type" value="Genomic_DNA"/>
</dbReference>
<dbReference type="AlphaFoldDB" id="A0A0A2MVK8"/>
<accession>A0A0A2MVK8</accession>